<evidence type="ECO:0000256" key="1">
    <source>
        <dbReference type="SAM" id="MobiDB-lite"/>
    </source>
</evidence>
<feature type="region of interest" description="Disordered" evidence="1">
    <location>
        <begin position="440"/>
        <end position="470"/>
    </location>
</feature>
<comment type="caution">
    <text evidence="2">The sequence shown here is derived from an EMBL/GenBank/DDBJ whole genome shotgun (WGS) entry which is preliminary data.</text>
</comment>
<evidence type="ECO:0000313" key="2">
    <source>
        <dbReference type="EMBL" id="KAJ8897793.1"/>
    </source>
</evidence>
<accession>A0ABQ9IM79</accession>
<dbReference type="EMBL" id="JARBHB010000001">
    <property type="protein sequence ID" value="KAJ8897793.1"/>
    <property type="molecule type" value="Genomic_DNA"/>
</dbReference>
<sequence length="658" mass="72813">MHFVYYSALCKIDIDMGVATLFMRWSGTSDGVAKLHVSPGRREPNLRPPQVSVSRRAWRIRRRCRVAGEEEINSRARRRSVVAARARVSACSRRHYCVMRAAHECLASKLSTCLYGWGDHVTVTVVPVMGESVLMTCTDGDNRSPSSQWRYAAPPGIRLLNNCPPVVLASLSWNSAQDSCRRCRIAATKSPRVYSSAAGHTSDLVAASSHNYKRDCVEKLFDTELFICEVEKRPALCDMKCSNYSNRDFCRRLLSSLDNRPASHHTLAMLRFHVYKCEVVTHLNILLYILLCLDRHAGHARPLPAKFEGESSPGPTLPKAATSPGQRGGRLAANLNWCCRPSGVVGSYGLLHELSSHLLPRHIPTREEDFGTGCLPISCERESESWRRRNVCDSASAADGEVSDEECVTVYGSAPDASDRTFWAGNTEATTFRSPFIPPDGRALWSSDKDDLQGRARSPERDHMSPQGAPSLLVTFRRRSNFKVKFSSTPSLYFPSTPEEPRPTPQDPTGRLLHGVAGRVDADPLACVLKLLIAAAGFYYSNRSWTATPAYNAVVGRAAALSVVYTFVAAVKSGSTRSPISCACLGLTTAGCGMSPNIWGLRTGEWITNCWLVNGVPTYCWRVRLDFVVYAAVDLLLRGFDELREGKIHERECTCLRT</sequence>
<evidence type="ECO:0000313" key="3">
    <source>
        <dbReference type="Proteomes" id="UP001159363"/>
    </source>
</evidence>
<protein>
    <submittedName>
        <fullName evidence="2">Uncharacterized protein</fullName>
    </submittedName>
</protein>
<name>A0ABQ9IM79_9NEOP</name>
<gene>
    <name evidence="2" type="ORF">PR048_003143</name>
</gene>
<organism evidence="2 3">
    <name type="scientific">Dryococelus australis</name>
    <dbReference type="NCBI Taxonomy" id="614101"/>
    <lineage>
        <taxon>Eukaryota</taxon>
        <taxon>Metazoa</taxon>
        <taxon>Ecdysozoa</taxon>
        <taxon>Arthropoda</taxon>
        <taxon>Hexapoda</taxon>
        <taxon>Insecta</taxon>
        <taxon>Pterygota</taxon>
        <taxon>Neoptera</taxon>
        <taxon>Polyneoptera</taxon>
        <taxon>Phasmatodea</taxon>
        <taxon>Verophasmatodea</taxon>
        <taxon>Anareolatae</taxon>
        <taxon>Phasmatidae</taxon>
        <taxon>Eurycanthinae</taxon>
        <taxon>Dryococelus</taxon>
    </lineage>
</organism>
<feature type="compositionally biased region" description="Basic and acidic residues" evidence="1">
    <location>
        <begin position="447"/>
        <end position="464"/>
    </location>
</feature>
<reference evidence="2 3" key="1">
    <citation type="submission" date="2023-02" db="EMBL/GenBank/DDBJ databases">
        <title>LHISI_Scaffold_Assembly.</title>
        <authorList>
            <person name="Stuart O.P."/>
            <person name="Cleave R."/>
            <person name="Magrath M.J.L."/>
            <person name="Mikheyev A.S."/>
        </authorList>
    </citation>
    <scope>NUCLEOTIDE SEQUENCE [LARGE SCALE GENOMIC DNA]</scope>
    <source>
        <strain evidence="2">Daus_M_001</strain>
        <tissue evidence="2">Leg muscle</tissue>
    </source>
</reference>
<proteinExistence type="predicted"/>
<dbReference type="Proteomes" id="UP001159363">
    <property type="component" value="Chromosome 1"/>
</dbReference>
<keyword evidence="3" id="KW-1185">Reference proteome</keyword>
<feature type="region of interest" description="Disordered" evidence="1">
    <location>
        <begin position="304"/>
        <end position="327"/>
    </location>
</feature>